<dbReference type="EMBL" id="BTSY01000004">
    <property type="protein sequence ID" value="GMT24629.1"/>
    <property type="molecule type" value="Genomic_DNA"/>
</dbReference>
<dbReference type="Proteomes" id="UP001432322">
    <property type="component" value="Unassembled WGS sequence"/>
</dbReference>
<comment type="caution">
    <text evidence="1">The sequence shown here is derived from an EMBL/GenBank/DDBJ whole genome shotgun (WGS) entry which is preliminary data.</text>
</comment>
<name>A0AAV5W1N6_9BILA</name>
<keyword evidence="2" id="KW-1185">Reference proteome</keyword>
<evidence type="ECO:0000313" key="1">
    <source>
        <dbReference type="EMBL" id="GMT24629.1"/>
    </source>
</evidence>
<protein>
    <submittedName>
        <fullName evidence="1">Uncharacterized protein</fullName>
    </submittedName>
</protein>
<feature type="non-terminal residue" evidence="1">
    <location>
        <position position="1"/>
    </location>
</feature>
<accession>A0AAV5W1N6</accession>
<dbReference type="AlphaFoldDB" id="A0AAV5W1N6"/>
<evidence type="ECO:0000313" key="2">
    <source>
        <dbReference type="Proteomes" id="UP001432322"/>
    </source>
</evidence>
<gene>
    <name evidence="1" type="ORF">PFISCL1PPCAC_15926</name>
</gene>
<organism evidence="1 2">
    <name type="scientific">Pristionchus fissidentatus</name>
    <dbReference type="NCBI Taxonomy" id="1538716"/>
    <lineage>
        <taxon>Eukaryota</taxon>
        <taxon>Metazoa</taxon>
        <taxon>Ecdysozoa</taxon>
        <taxon>Nematoda</taxon>
        <taxon>Chromadorea</taxon>
        <taxon>Rhabditida</taxon>
        <taxon>Rhabditina</taxon>
        <taxon>Diplogasteromorpha</taxon>
        <taxon>Diplogasteroidea</taxon>
        <taxon>Neodiplogasteridae</taxon>
        <taxon>Pristionchus</taxon>
    </lineage>
</organism>
<proteinExistence type="predicted"/>
<reference evidence="1" key="1">
    <citation type="submission" date="2023-10" db="EMBL/GenBank/DDBJ databases">
        <title>Genome assembly of Pristionchus species.</title>
        <authorList>
            <person name="Yoshida K."/>
            <person name="Sommer R.J."/>
        </authorList>
    </citation>
    <scope>NUCLEOTIDE SEQUENCE</scope>
    <source>
        <strain evidence="1">RS5133</strain>
    </source>
</reference>
<sequence>VALALLVTFSHAIDTKNYKPKSCLEDFELTGNRTCYASSLLFFPNANCGEGGKVCTLHKTRKHDLSITAALMIVAESNGKINLTYVNDKLEKIWDEFMDHAYKGADKCHDNFGVPFVIHATSIEEFKRKIDAVTDLILYVSTEHSRNCNMNSANFGYQSTRIYM</sequence>
<feature type="non-terminal residue" evidence="1">
    <location>
        <position position="164"/>
    </location>
</feature>